<dbReference type="EMBL" id="LN890553">
    <property type="protein sequence ID" value="CUS23871.1"/>
    <property type="molecule type" value="Genomic_DNA"/>
</dbReference>
<dbReference type="PANTHER" id="PTHR14146:SF0">
    <property type="entry name" value="EXOCYST COMPLEX COMPONENT 4"/>
    <property type="match status" value="1"/>
</dbReference>
<dbReference type="GO" id="GO:0015031">
    <property type="term" value="P:protein transport"/>
    <property type="evidence" value="ECO:0007669"/>
    <property type="project" value="UniProtKB-KW"/>
</dbReference>
<proteinExistence type="inferred from homology"/>
<evidence type="ECO:0000256" key="4">
    <source>
        <dbReference type="RuleBase" id="RU367079"/>
    </source>
</evidence>
<dbReference type="GO" id="GO:0006893">
    <property type="term" value="P:Golgi to plasma membrane transport"/>
    <property type="evidence" value="ECO:0007669"/>
    <property type="project" value="TreeGrafter"/>
</dbReference>
<accession>A0A0P1L2X7</accession>
<keyword evidence="3 4" id="KW-0653">Protein transport</keyword>
<evidence type="ECO:0000259" key="6">
    <source>
        <dbReference type="Pfam" id="PF20652"/>
    </source>
</evidence>
<dbReference type="GO" id="GO:0006904">
    <property type="term" value="P:vesicle docking involved in exocytosis"/>
    <property type="evidence" value="ECO:0007669"/>
    <property type="project" value="InterPro"/>
</dbReference>
<dbReference type="InterPro" id="IPR048630">
    <property type="entry name" value="Sec8_M"/>
</dbReference>
<dbReference type="Pfam" id="PF20652">
    <property type="entry name" value="Sec8_C"/>
    <property type="match status" value="1"/>
</dbReference>
<comment type="function">
    <text evidence="4">Component of the exocyst complex involved in the docking of exocytic vesicles with fusion sites on the plasma membrane.</text>
</comment>
<sequence length="1014" mass="114871">MDRLKPLPQRSRALSVNNATHSEKIAMNSALDSLQSDLDLISSEWNRVITANANPLELALAFLDDTSVGLGHRYNEFKHLNSRLANDLQHAVNEHYQAFNTNIASYEQTVEFINESQEHILAIKEDMAASTNALAGTRAQLGELNESSQQSNRILEVLSAIERLLALPDEIEENVRNKFYSGAKEALMRGSSLAATYSLWKIPALQTTRQILQSQKHTLFETLIEEISDLIYSKKVSPNKSYEIKLPQAGDGDYSNLESHLFNAADLDIEEQSTAIKSDLEKFMNTLSNQANFAADHSLVLNVKENTYERLFSLLQILNDMGQLHAALDGVSSRAKEEMHNIIANATDEMRVKHGSLIKLSTPLQSDSDFGLTGEEALSVYLREFFWKVFLKLLLALQCHRAIYEISRALQPSVMTERYRFDEIWLKTLDEIQLFMINYTRENKLRASPLNNVLRGNEVNKAGHKSKKPLTFSLQNNVDDASSTRDHANNLRDLFKEMFPGFSASTNMKLKSIYLEEETFEQEETLISPKVFNMAFIFESLLLFVDGCAEIIPLDLAKACVSAVTFFSQFMSQSFLPQLENSLADLFEVNVENTNPYLLETQTESPPVFKAAMNFKDLFFKILCILNTSHTYRPKLVAVVLNVLDRFHGYYKGLFSRLLGTPSPSIPGKKIINIWLDDEALKIATNKIINGDSACIREETSLMLNSCPVFAKQEANFSKQECFNALTSDTVASFLNTIIWINNWLPAIGKQTTVFDEQTLEAVSTKKLKSEWSSFDFANFENLASADSFKLLLNSESCKKFDSIVQSFKSMEIELVSCLRYDVRARSIYYVAQLFRESSWCPEMASVELDHNISSLTTEMTLLESRLKELVPCNYKNLVFEGLSDMLSEIFILGSRSIVVLNHNGVRKVQKNINILQHTCRNIASSPEKVQMSVAREYFDLCASNEHEVITKYNAGALQMFTLSDIKNILRLQLSEELRRQMKRSSGVGRVTSVSANKRFSDAVNRLQAKRHNE</sequence>
<dbReference type="InterPro" id="IPR039682">
    <property type="entry name" value="Sec8/EXOC4"/>
</dbReference>
<dbReference type="GO" id="GO:0000145">
    <property type="term" value="C:exocyst"/>
    <property type="evidence" value="ECO:0007669"/>
    <property type="project" value="UniProtKB-UniRule"/>
</dbReference>
<dbReference type="PANTHER" id="PTHR14146">
    <property type="entry name" value="EXOCYST COMPLEX COMPONENT 4"/>
    <property type="match status" value="1"/>
</dbReference>
<dbReference type="AlphaFoldDB" id="A0A0P1L2X7"/>
<organism evidence="7 8">
    <name type="scientific">Lachancea quebecensis</name>
    <dbReference type="NCBI Taxonomy" id="1654605"/>
    <lineage>
        <taxon>Eukaryota</taxon>
        <taxon>Fungi</taxon>
        <taxon>Dikarya</taxon>
        <taxon>Ascomycota</taxon>
        <taxon>Saccharomycotina</taxon>
        <taxon>Saccharomycetes</taxon>
        <taxon>Saccharomycetales</taxon>
        <taxon>Saccharomycetaceae</taxon>
        <taxon>Lachancea</taxon>
    </lineage>
</organism>
<evidence type="ECO:0000313" key="8">
    <source>
        <dbReference type="Proteomes" id="UP000236544"/>
    </source>
</evidence>
<keyword evidence="1 4" id="KW-0813">Transport</keyword>
<gene>
    <name evidence="7" type="ORF">LAQU0_S12e01904g</name>
</gene>
<feature type="domain" description="Exocyst complex component Sec8 N-terminal" evidence="5">
    <location>
        <begin position="34"/>
        <end position="173"/>
    </location>
</feature>
<dbReference type="InterPro" id="IPR007191">
    <property type="entry name" value="Sec8_exocyst_N"/>
</dbReference>
<comment type="similarity">
    <text evidence="4">Belongs to the SEC8 family.</text>
</comment>
<keyword evidence="2 4" id="KW-0268">Exocytosis</keyword>
<keyword evidence="8" id="KW-1185">Reference proteome</keyword>
<evidence type="ECO:0000256" key="1">
    <source>
        <dbReference type="ARBA" id="ARBA00022448"/>
    </source>
</evidence>
<evidence type="ECO:0000313" key="7">
    <source>
        <dbReference type="EMBL" id="CUS23871.1"/>
    </source>
</evidence>
<evidence type="ECO:0000259" key="5">
    <source>
        <dbReference type="Pfam" id="PF04048"/>
    </source>
</evidence>
<dbReference type="Pfam" id="PF04048">
    <property type="entry name" value="Sec8_N"/>
    <property type="match status" value="1"/>
</dbReference>
<feature type="domain" description="Exocyst complex component Sec8 middle helical bundle" evidence="6">
    <location>
        <begin position="302"/>
        <end position="542"/>
    </location>
</feature>
<evidence type="ECO:0000256" key="3">
    <source>
        <dbReference type="ARBA" id="ARBA00022927"/>
    </source>
</evidence>
<dbReference type="GO" id="GO:0006612">
    <property type="term" value="P:protein targeting to membrane"/>
    <property type="evidence" value="ECO:0007669"/>
    <property type="project" value="UniProtKB-UniRule"/>
</dbReference>
<dbReference type="GO" id="GO:0090522">
    <property type="term" value="P:vesicle tethering involved in exocytosis"/>
    <property type="evidence" value="ECO:0007669"/>
    <property type="project" value="UniProtKB-UniRule"/>
</dbReference>
<dbReference type="OrthoDB" id="272977at2759"/>
<dbReference type="Proteomes" id="UP000236544">
    <property type="component" value="Unassembled WGS sequence"/>
</dbReference>
<reference evidence="8" key="1">
    <citation type="submission" date="2015-10" db="EMBL/GenBank/DDBJ databases">
        <authorList>
            <person name="Devillers H."/>
        </authorList>
    </citation>
    <scope>NUCLEOTIDE SEQUENCE [LARGE SCALE GENOMIC DNA]</scope>
</reference>
<name>A0A0P1L2X7_9SACH</name>
<protein>
    <recommendedName>
        <fullName evidence="4">Exocyst complex component Sec8</fullName>
    </recommendedName>
</protein>
<evidence type="ECO:0000256" key="2">
    <source>
        <dbReference type="ARBA" id="ARBA00022483"/>
    </source>
</evidence>